<keyword evidence="1" id="KW-0227">DNA damage</keyword>
<evidence type="ECO:0000256" key="2">
    <source>
        <dbReference type="ARBA" id="ARBA00022801"/>
    </source>
</evidence>
<evidence type="ECO:0000256" key="3">
    <source>
        <dbReference type="ARBA" id="ARBA00023204"/>
    </source>
</evidence>
<dbReference type="CDD" id="cd10028">
    <property type="entry name" value="UDG-F2_TDG_MUG"/>
    <property type="match status" value="1"/>
</dbReference>
<dbReference type="GO" id="GO:0008263">
    <property type="term" value="F:pyrimidine-specific mismatch base pair DNA N-glycosylase activity"/>
    <property type="evidence" value="ECO:0007669"/>
    <property type="project" value="TreeGrafter"/>
</dbReference>
<dbReference type="InterPro" id="IPR005122">
    <property type="entry name" value="Uracil-DNA_glycosylase-like"/>
</dbReference>
<dbReference type="PANTHER" id="PTHR12159:SF9">
    <property type="entry name" value="G_T MISMATCH-SPECIFIC THYMINE DNA GLYCOSYLASE"/>
    <property type="match status" value="1"/>
</dbReference>
<dbReference type="EMBL" id="ML769574">
    <property type="protein sequence ID" value="KAE9393348.1"/>
    <property type="molecule type" value="Genomic_DNA"/>
</dbReference>
<dbReference type="Gene3D" id="3.40.470.10">
    <property type="entry name" value="Uracil-DNA glycosylase-like domain"/>
    <property type="match status" value="1"/>
</dbReference>
<organism evidence="6 7">
    <name type="scientific">Gymnopus androsaceus JB14</name>
    <dbReference type="NCBI Taxonomy" id="1447944"/>
    <lineage>
        <taxon>Eukaryota</taxon>
        <taxon>Fungi</taxon>
        <taxon>Dikarya</taxon>
        <taxon>Basidiomycota</taxon>
        <taxon>Agaricomycotina</taxon>
        <taxon>Agaricomycetes</taxon>
        <taxon>Agaricomycetidae</taxon>
        <taxon>Agaricales</taxon>
        <taxon>Marasmiineae</taxon>
        <taxon>Omphalotaceae</taxon>
        <taxon>Gymnopus</taxon>
    </lineage>
</organism>
<dbReference type="SUPFAM" id="SSF52141">
    <property type="entry name" value="Uracil-DNA glycosylase-like"/>
    <property type="match status" value="1"/>
</dbReference>
<evidence type="ECO:0000259" key="5">
    <source>
        <dbReference type="Pfam" id="PF03167"/>
    </source>
</evidence>
<keyword evidence="3" id="KW-0234">DNA repair</keyword>
<keyword evidence="7" id="KW-1185">Reference proteome</keyword>
<dbReference type="AlphaFoldDB" id="A0A6A4H6L3"/>
<dbReference type="Proteomes" id="UP000799118">
    <property type="component" value="Unassembled WGS sequence"/>
</dbReference>
<feature type="region of interest" description="Disordered" evidence="4">
    <location>
        <begin position="1"/>
        <end position="47"/>
    </location>
</feature>
<gene>
    <name evidence="6" type="ORF">BT96DRAFT_829393</name>
</gene>
<feature type="compositionally biased region" description="Basic residues" evidence="4">
    <location>
        <begin position="35"/>
        <end position="45"/>
    </location>
</feature>
<evidence type="ECO:0000313" key="7">
    <source>
        <dbReference type="Proteomes" id="UP000799118"/>
    </source>
</evidence>
<dbReference type="OrthoDB" id="565731at2759"/>
<evidence type="ECO:0000256" key="1">
    <source>
        <dbReference type="ARBA" id="ARBA00022763"/>
    </source>
</evidence>
<dbReference type="InterPro" id="IPR036895">
    <property type="entry name" value="Uracil-DNA_glycosylase-like_sf"/>
</dbReference>
<sequence length="263" mass="29217">MRRGTKTISSPSIASGSSKRARPEGTESEETSPSKKPKGKGKKAARGYASPEVYAHLNPVNDNLSESLDTVIFCGVNPGQKSAEIGHHFGHPTNHFWKCLHLSGLTSEQIPPTEDFTLPERFRLGLTNIIDRPTAEASELKDAEYKEGIAPFLHKIARYRPRIACFIGLGTGRIMLNHVMRDRARKDRPAFAPGLQPYKLVHPKSATESSEETLFYSVPSTSGKVQGYQIQDKVKQFTQLKADLQRLKDGNLITIINFVEIAY</sequence>
<reference evidence="6" key="1">
    <citation type="journal article" date="2019" name="Environ. Microbiol.">
        <title>Fungal ecological strategies reflected in gene transcription - a case study of two litter decomposers.</title>
        <authorList>
            <person name="Barbi F."/>
            <person name="Kohler A."/>
            <person name="Barry K."/>
            <person name="Baskaran P."/>
            <person name="Daum C."/>
            <person name="Fauchery L."/>
            <person name="Ihrmark K."/>
            <person name="Kuo A."/>
            <person name="LaButti K."/>
            <person name="Lipzen A."/>
            <person name="Morin E."/>
            <person name="Grigoriev I.V."/>
            <person name="Henrissat B."/>
            <person name="Lindahl B."/>
            <person name="Martin F."/>
        </authorList>
    </citation>
    <scope>NUCLEOTIDE SEQUENCE</scope>
    <source>
        <strain evidence="6">JB14</strain>
    </source>
</reference>
<evidence type="ECO:0000256" key="4">
    <source>
        <dbReference type="SAM" id="MobiDB-lite"/>
    </source>
</evidence>
<protein>
    <submittedName>
        <fullName evidence="6">DNA glycosylase</fullName>
    </submittedName>
</protein>
<dbReference type="GO" id="GO:0006285">
    <property type="term" value="P:base-excision repair, AP site formation"/>
    <property type="evidence" value="ECO:0007669"/>
    <property type="project" value="InterPro"/>
</dbReference>
<dbReference type="InterPro" id="IPR015637">
    <property type="entry name" value="MUG/TDG"/>
</dbReference>
<dbReference type="GO" id="GO:0004844">
    <property type="term" value="F:uracil DNA N-glycosylase activity"/>
    <property type="evidence" value="ECO:0007669"/>
    <property type="project" value="TreeGrafter"/>
</dbReference>
<feature type="compositionally biased region" description="Low complexity" evidence="4">
    <location>
        <begin position="9"/>
        <end position="18"/>
    </location>
</feature>
<feature type="domain" description="Uracil-DNA glycosylase-like" evidence="5">
    <location>
        <begin position="70"/>
        <end position="203"/>
    </location>
</feature>
<evidence type="ECO:0000313" key="6">
    <source>
        <dbReference type="EMBL" id="KAE9393348.1"/>
    </source>
</evidence>
<keyword evidence="2" id="KW-0378">Hydrolase</keyword>
<dbReference type="Pfam" id="PF03167">
    <property type="entry name" value="UDG"/>
    <property type="match status" value="1"/>
</dbReference>
<proteinExistence type="predicted"/>
<dbReference type="PANTHER" id="PTHR12159">
    <property type="entry name" value="G/T AND G/U MISMATCH-SPECIFIC DNA GLYCOSYLASE"/>
    <property type="match status" value="1"/>
</dbReference>
<accession>A0A6A4H6L3</accession>
<name>A0A6A4H6L3_9AGAR</name>